<dbReference type="PROSITE" id="PS52004">
    <property type="entry name" value="KS3_2"/>
    <property type="match status" value="1"/>
</dbReference>
<dbReference type="EMBL" id="FMTB01000056">
    <property type="protein sequence ID" value="SCW16245.1"/>
    <property type="molecule type" value="Genomic_DNA"/>
</dbReference>
<dbReference type="InterPro" id="IPR000794">
    <property type="entry name" value="Beta-ketoacyl_synthase"/>
</dbReference>
<gene>
    <name evidence="4" type="ORF">ESCNG_60050</name>
</gene>
<dbReference type="GO" id="GO:0006633">
    <property type="term" value="P:fatty acid biosynthetic process"/>
    <property type="evidence" value="ECO:0007669"/>
    <property type="project" value="TreeGrafter"/>
</dbReference>
<proteinExistence type="predicted"/>
<dbReference type="Gene3D" id="3.40.47.10">
    <property type="match status" value="1"/>
</dbReference>
<feature type="domain" description="Ketosynthase family 3 (KS3)" evidence="3">
    <location>
        <begin position="1"/>
        <end position="245"/>
    </location>
</feature>
<dbReference type="Proteomes" id="UP000182484">
    <property type="component" value="Unassembled WGS sequence"/>
</dbReference>
<organism evidence="4 5">
    <name type="scientific">Neisseria gonorrhoeae</name>
    <dbReference type="NCBI Taxonomy" id="485"/>
    <lineage>
        <taxon>Bacteria</taxon>
        <taxon>Pseudomonadati</taxon>
        <taxon>Pseudomonadota</taxon>
        <taxon>Betaproteobacteria</taxon>
        <taxon>Neisseriales</taxon>
        <taxon>Neisseriaceae</taxon>
        <taxon>Neisseria</taxon>
    </lineage>
</organism>
<keyword evidence="1" id="KW-0808">Transferase</keyword>
<dbReference type="PANTHER" id="PTHR11712">
    <property type="entry name" value="POLYKETIDE SYNTHASE-RELATED"/>
    <property type="match status" value="1"/>
</dbReference>
<evidence type="ECO:0000313" key="4">
    <source>
        <dbReference type="EMBL" id="SCW16245.1"/>
    </source>
</evidence>
<dbReference type="SUPFAM" id="SSF53901">
    <property type="entry name" value="Thiolase-like"/>
    <property type="match status" value="1"/>
</dbReference>
<evidence type="ECO:0000259" key="3">
    <source>
        <dbReference type="PROSITE" id="PS52004"/>
    </source>
</evidence>
<name>A0AB74EU41_NEIGO</name>
<dbReference type="InterPro" id="IPR020841">
    <property type="entry name" value="PKS_Beta-ketoAc_synthase_dom"/>
</dbReference>
<dbReference type="InterPro" id="IPR014031">
    <property type="entry name" value="Ketoacyl_synth_C"/>
</dbReference>
<sequence>MFSTRSMPPAAATANRKRPRVHTTRTATGWSSEKRRGDFRIGRIGTRQTARCENLRRTRRLRRQQRRHQYRRRRSRIHHDARCGFFRRYAASGLRRKQRCLPYFHAPPRRKGAILAFQTALQHAGLAPEDIGRINLHGTGTHHNDSMESRAVAAVFGNNTPCTSAKPQTGHTLGAAGAIEAAFAWGIADRQSNPEGKLPPRLWDGQNDPDLPAINLTGDGWETEKRIAASSSFAFGGSNCVLIIG</sequence>
<dbReference type="AlphaFoldDB" id="A0AB74EU41"/>
<dbReference type="PANTHER" id="PTHR11712:SF325">
    <property type="entry name" value="3-OXOACYL-(ACYL-CARRIER-PROTEIN) SYNTHASE II FABF"/>
    <property type="match status" value="1"/>
</dbReference>
<evidence type="ECO:0000256" key="1">
    <source>
        <dbReference type="ARBA" id="ARBA00022679"/>
    </source>
</evidence>
<dbReference type="GO" id="GO:0005829">
    <property type="term" value="C:cytosol"/>
    <property type="evidence" value="ECO:0007669"/>
    <property type="project" value="TreeGrafter"/>
</dbReference>
<accession>A0AB74EU41</accession>
<comment type="caution">
    <text evidence="4">The sequence shown here is derived from an EMBL/GenBank/DDBJ whole genome shotgun (WGS) entry which is preliminary data.</text>
</comment>
<dbReference type="GO" id="GO:0004315">
    <property type="term" value="F:3-oxoacyl-[acyl-carrier-protein] synthase activity"/>
    <property type="evidence" value="ECO:0007669"/>
    <property type="project" value="TreeGrafter"/>
</dbReference>
<dbReference type="Pfam" id="PF02801">
    <property type="entry name" value="Ketoacyl-synt_C"/>
    <property type="match status" value="1"/>
</dbReference>
<evidence type="ECO:0000313" key="5">
    <source>
        <dbReference type="Proteomes" id="UP000182484"/>
    </source>
</evidence>
<feature type="region of interest" description="Disordered" evidence="2">
    <location>
        <begin position="1"/>
        <end position="32"/>
    </location>
</feature>
<reference evidence="4 5" key="1">
    <citation type="submission" date="2016-09" db="EMBL/GenBank/DDBJ databases">
        <authorList>
            <person name="Kumanski S."/>
            <person name="Beatrice B."/>
        </authorList>
    </citation>
    <scope>NUCLEOTIDE SEQUENCE [LARGE SCALE GENOMIC DNA]</scope>
    <source>
        <strain evidence="4">Mankind</strain>
    </source>
</reference>
<dbReference type="InterPro" id="IPR016039">
    <property type="entry name" value="Thiolase-like"/>
</dbReference>
<evidence type="ECO:0000256" key="2">
    <source>
        <dbReference type="SAM" id="MobiDB-lite"/>
    </source>
</evidence>
<protein>
    <recommendedName>
        <fullName evidence="3">Ketosynthase family 3 (KS3) domain-containing protein</fullName>
    </recommendedName>
</protein>